<dbReference type="Pfam" id="PF09643">
    <property type="entry name" value="YopX"/>
    <property type="match status" value="1"/>
</dbReference>
<accession>A0A1C0ZWZ0</accession>
<dbReference type="SUPFAM" id="SSF159006">
    <property type="entry name" value="YopX-like"/>
    <property type="match status" value="1"/>
</dbReference>
<dbReference type="AlphaFoldDB" id="A0A1C0ZWZ0"/>
<evidence type="ECO:0000259" key="1">
    <source>
        <dbReference type="Pfam" id="PF09643"/>
    </source>
</evidence>
<evidence type="ECO:0000313" key="3">
    <source>
        <dbReference type="Proteomes" id="UP000093309"/>
    </source>
</evidence>
<dbReference type="InterPro" id="IPR023385">
    <property type="entry name" value="YopX-like_C"/>
</dbReference>
<dbReference type="InterPro" id="IPR019096">
    <property type="entry name" value="YopX_protein"/>
</dbReference>
<gene>
    <name evidence="2" type="ORF">A8709_32890</name>
</gene>
<dbReference type="OrthoDB" id="1809393at2"/>
<name>A0A1C0ZWZ0_9BACL</name>
<sequence length="117" mass="13838">MRDYRFRVWNPATETMTYNVGLDSISEYADETLVKMLQSGIKDRKGNNIYEGDRLEIYRNNGFDDRTDEFIVIFFRGGFGVDDGLELWEYEDDYKRGNGYMEVIGNIYMTPELLKKE</sequence>
<dbReference type="Gene3D" id="2.30.30.290">
    <property type="entry name" value="YopX-like domains"/>
    <property type="match status" value="1"/>
</dbReference>
<feature type="domain" description="YopX protein" evidence="1">
    <location>
        <begin position="30"/>
        <end position="115"/>
    </location>
</feature>
<dbReference type="Proteomes" id="UP000093309">
    <property type="component" value="Unassembled WGS sequence"/>
</dbReference>
<proteinExistence type="predicted"/>
<evidence type="ECO:0000313" key="2">
    <source>
        <dbReference type="EMBL" id="OCT12609.1"/>
    </source>
</evidence>
<dbReference type="RefSeq" id="WP_065857068.1">
    <property type="nucleotide sequence ID" value="NZ_LYPC01000027.1"/>
</dbReference>
<dbReference type="EMBL" id="LYPC01000027">
    <property type="protein sequence ID" value="OCT12609.1"/>
    <property type="molecule type" value="Genomic_DNA"/>
</dbReference>
<organism evidence="2 3">
    <name type="scientific">Paenibacillus pectinilyticus</name>
    <dbReference type="NCBI Taxonomy" id="512399"/>
    <lineage>
        <taxon>Bacteria</taxon>
        <taxon>Bacillati</taxon>
        <taxon>Bacillota</taxon>
        <taxon>Bacilli</taxon>
        <taxon>Bacillales</taxon>
        <taxon>Paenibacillaceae</taxon>
        <taxon>Paenibacillus</taxon>
    </lineage>
</organism>
<dbReference type="STRING" id="512399.A8709_32890"/>
<keyword evidence="3" id="KW-1185">Reference proteome</keyword>
<protein>
    <recommendedName>
        <fullName evidence="1">YopX protein domain-containing protein</fullName>
    </recommendedName>
</protein>
<reference evidence="3" key="1">
    <citation type="submission" date="2016-05" db="EMBL/GenBank/DDBJ databases">
        <title>Paenibacillus oryzae. sp. nov., isolated from the rice root.</title>
        <authorList>
            <person name="Zhang J."/>
            <person name="Zhang X."/>
        </authorList>
    </citation>
    <scope>NUCLEOTIDE SEQUENCE [LARGE SCALE GENOMIC DNA]</scope>
    <source>
        <strain evidence="3">KCTC13222</strain>
    </source>
</reference>
<comment type="caution">
    <text evidence="2">The sequence shown here is derived from an EMBL/GenBank/DDBJ whole genome shotgun (WGS) entry which is preliminary data.</text>
</comment>